<dbReference type="EMBL" id="OIVN01004445">
    <property type="protein sequence ID" value="SPD17414.1"/>
    <property type="molecule type" value="Genomic_DNA"/>
</dbReference>
<feature type="domain" description="RNase H type-1" evidence="1">
    <location>
        <begin position="287"/>
        <end position="382"/>
    </location>
</feature>
<protein>
    <recommendedName>
        <fullName evidence="1">RNase H type-1 domain-containing protein</fullName>
    </recommendedName>
</protein>
<dbReference type="PANTHER" id="PTHR47074:SF11">
    <property type="entry name" value="REVERSE TRANSCRIPTASE-LIKE PROTEIN"/>
    <property type="match status" value="1"/>
</dbReference>
<dbReference type="GO" id="GO:0003676">
    <property type="term" value="F:nucleic acid binding"/>
    <property type="evidence" value="ECO:0007669"/>
    <property type="project" value="InterPro"/>
</dbReference>
<dbReference type="InterPro" id="IPR036397">
    <property type="entry name" value="RNaseH_sf"/>
</dbReference>
<sequence length="385" mass="42901">MPALKAPGPDGLPVLFYKVYWPTVGDTVVKAIQSFFTSGRLLKEENKTLIVLIPKTQSPASFNHFRPISLCNVVYKTITKLLVLRLRPPLPKLVAPNQSTFKLGRWIAKNEVVVQEMLHTFILCQEVLFRLIDRELMNGNFSGIKMNRGGPEISHVMYADDIMLFSKASSKEGLRSLWLNVTNNEDIIKLVINPPIPSSASSSVLEKVKIQTSIQIALTLEAIWNFRNQVVHDDTKPHILTTIKNLEHRIMEHVDATTLQNAIQPKEKPPHGTIKLNTDAALLGFEAALAVIARDSNGAIIWAETKKVLITDPAVAEASALLWATQLVVSKKLQHCIIEGDAKTCIDACNGSIEDCPWPLYAICLDVKTLPSSLPFVVFYWVRIV</sequence>
<dbReference type="Pfam" id="PF13456">
    <property type="entry name" value="RVT_3"/>
    <property type="match status" value="1"/>
</dbReference>
<dbReference type="Gene3D" id="3.30.420.10">
    <property type="entry name" value="Ribonuclease H-like superfamily/Ribonuclease H"/>
    <property type="match status" value="1"/>
</dbReference>
<evidence type="ECO:0000313" key="2">
    <source>
        <dbReference type="EMBL" id="SPD17414.1"/>
    </source>
</evidence>
<dbReference type="InterPro" id="IPR002156">
    <property type="entry name" value="RNaseH_domain"/>
</dbReference>
<gene>
    <name evidence="2" type="ORF">FSB_LOCUS45296</name>
</gene>
<dbReference type="CDD" id="cd06222">
    <property type="entry name" value="RNase_H_like"/>
    <property type="match status" value="1"/>
</dbReference>
<dbReference type="InterPro" id="IPR052929">
    <property type="entry name" value="RNase_H-like_EbsB-rel"/>
</dbReference>
<dbReference type="InterPro" id="IPR044730">
    <property type="entry name" value="RNase_H-like_dom_plant"/>
</dbReference>
<dbReference type="PANTHER" id="PTHR47074">
    <property type="entry name" value="BNAC02G40300D PROTEIN"/>
    <property type="match status" value="1"/>
</dbReference>
<dbReference type="AlphaFoldDB" id="A0A2N9I087"/>
<organism evidence="2">
    <name type="scientific">Fagus sylvatica</name>
    <name type="common">Beechnut</name>
    <dbReference type="NCBI Taxonomy" id="28930"/>
    <lineage>
        <taxon>Eukaryota</taxon>
        <taxon>Viridiplantae</taxon>
        <taxon>Streptophyta</taxon>
        <taxon>Embryophyta</taxon>
        <taxon>Tracheophyta</taxon>
        <taxon>Spermatophyta</taxon>
        <taxon>Magnoliopsida</taxon>
        <taxon>eudicotyledons</taxon>
        <taxon>Gunneridae</taxon>
        <taxon>Pentapetalae</taxon>
        <taxon>rosids</taxon>
        <taxon>fabids</taxon>
        <taxon>Fagales</taxon>
        <taxon>Fagaceae</taxon>
        <taxon>Fagus</taxon>
    </lineage>
</organism>
<reference evidence="2" key="1">
    <citation type="submission" date="2018-02" db="EMBL/GenBank/DDBJ databases">
        <authorList>
            <person name="Cohen D.B."/>
            <person name="Kent A.D."/>
        </authorList>
    </citation>
    <scope>NUCLEOTIDE SEQUENCE</scope>
</reference>
<dbReference type="GO" id="GO:0004523">
    <property type="term" value="F:RNA-DNA hybrid ribonuclease activity"/>
    <property type="evidence" value="ECO:0007669"/>
    <property type="project" value="InterPro"/>
</dbReference>
<name>A0A2N9I087_FAGSY</name>
<evidence type="ECO:0000259" key="1">
    <source>
        <dbReference type="Pfam" id="PF13456"/>
    </source>
</evidence>
<proteinExistence type="predicted"/>
<accession>A0A2N9I087</accession>